<organism evidence="2 3">
    <name type="scientific">Panagrolaimus superbus</name>
    <dbReference type="NCBI Taxonomy" id="310955"/>
    <lineage>
        <taxon>Eukaryota</taxon>
        <taxon>Metazoa</taxon>
        <taxon>Ecdysozoa</taxon>
        <taxon>Nematoda</taxon>
        <taxon>Chromadorea</taxon>
        <taxon>Rhabditida</taxon>
        <taxon>Tylenchina</taxon>
        <taxon>Panagrolaimomorpha</taxon>
        <taxon>Panagrolaimoidea</taxon>
        <taxon>Panagrolaimidae</taxon>
        <taxon>Panagrolaimus</taxon>
    </lineage>
</organism>
<reference evidence="3" key="1">
    <citation type="submission" date="2022-11" db="UniProtKB">
        <authorList>
            <consortium name="WormBaseParasite"/>
        </authorList>
    </citation>
    <scope>IDENTIFICATION</scope>
</reference>
<dbReference type="Proteomes" id="UP000887577">
    <property type="component" value="Unplaced"/>
</dbReference>
<proteinExistence type="predicted"/>
<sequence>MVMNLQNSWRIVEENIINAQETYATNADINRKATEKKLHIGQLVLRQIDSKPKDQKHKLAPIWKGPYRVIQIIRPNAVIKELKEEAAPFKIHINKLKAFIEPYVLPFRALTVTKNNEEEEMITDDEEPEAESIMNDNTSNNGSPCQDSH</sequence>
<evidence type="ECO:0000313" key="3">
    <source>
        <dbReference type="WBParaSite" id="PSU_v2.g7792.t1"/>
    </source>
</evidence>
<feature type="compositionally biased region" description="Acidic residues" evidence="1">
    <location>
        <begin position="117"/>
        <end position="130"/>
    </location>
</feature>
<dbReference type="WBParaSite" id="PSU_v2.g7792.t1">
    <property type="protein sequence ID" value="PSU_v2.g7792.t1"/>
    <property type="gene ID" value="PSU_v2.g7792"/>
</dbReference>
<evidence type="ECO:0000313" key="2">
    <source>
        <dbReference type="Proteomes" id="UP000887577"/>
    </source>
</evidence>
<dbReference type="AlphaFoldDB" id="A0A914ZC18"/>
<name>A0A914ZC18_9BILA</name>
<protein>
    <submittedName>
        <fullName evidence="3">Uncharacterized protein</fullName>
    </submittedName>
</protein>
<feature type="region of interest" description="Disordered" evidence="1">
    <location>
        <begin position="116"/>
        <end position="149"/>
    </location>
</feature>
<evidence type="ECO:0000256" key="1">
    <source>
        <dbReference type="SAM" id="MobiDB-lite"/>
    </source>
</evidence>
<feature type="compositionally biased region" description="Polar residues" evidence="1">
    <location>
        <begin position="134"/>
        <end position="149"/>
    </location>
</feature>
<keyword evidence="2" id="KW-1185">Reference proteome</keyword>
<accession>A0A914ZC18</accession>